<reference evidence="2 3" key="2">
    <citation type="journal article" date="2015" name="Eukaryot. Cell">
        <title>Asexual propagation of a virulent clone complex in a human and feline outbreak of sporotrichosis.</title>
        <authorList>
            <person name="Teixeira Mde M."/>
            <person name="Rodrigues A.M."/>
            <person name="Tsui C.K."/>
            <person name="de Almeida L.G."/>
            <person name="Van Diepeningen A.D."/>
            <person name="van den Ende B.G."/>
            <person name="Fernandes G.F."/>
            <person name="Kano R."/>
            <person name="Hamelin R.C."/>
            <person name="Lopes-Bezerra L.M."/>
            <person name="Vasconcelos A.T."/>
            <person name="de Hoog S."/>
            <person name="de Camargo Z.P."/>
            <person name="Felipe M.S."/>
        </authorList>
    </citation>
    <scope>NUCLEOTIDE SEQUENCE [LARGE SCALE GENOMIC DNA]</scope>
    <source>
        <strain evidence="2 3">1099-18</strain>
    </source>
</reference>
<comment type="caution">
    <text evidence="2">The sequence shown here is derived from an EMBL/GenBank/DDBJ whole genome shotgun (WGS) entry which is preliminary data.</text>
</comment>
<name>A0A0F2M7F0_SPOSC</name>
<dbReference type="KEGG" id="ssck:SPSK_09899"/>
<dbReference type="EMBL" id="AXCR01000007">
    <property type="protein sequence ID" value="KJR84994.1"/>
    <property type="molecule type" value="Genomic_DNA"/>
</dbReference>
<accession>A0A0F2M7F0</accession>
<reference evidence="2 3" key="1">
    <citation type="journal article" date="2014" name="BMC Genomics">
        <title>Comparative genomics of the major fungal agents of human and animal Sporotrichosis: Sporothrix schenckii and Sporothrix brasiliensis.</title>
        <authorList>
            <person name="Teixeira M.M."/>
            <person name="de Almeida L.G."/>
            <person name="Kubitschek-Barreira P."/>
            <person name="Alves F.L."/>
            <person name="Kioshima E.S."/>
            <person name="Abadio A.K."/>
            <person name="Fernandes L."/>
            <person name="Derengowski L.S."/>
            <person name="Ferreira K.S."/>
            <person name="Souza R.C."/>
            <person name="Ruiz J.C."/>
            <person name="de Andrade N.C."/>
            <person name="Paes H.C."/>
            <person name="Nicola A.M."/>
            <person name="Albuquerque P."/>
            <person name="Gerber A.L."/>
            <person name="Martins V.P."/>
            <person name="Peconick L.D."/>
            <person name="Neto A.V."/>
            <person name="Chaucanez C.B."/>
            <person name="Silva P.A."/>
            <person name="Cunha O.L."/>
            <person name="de Oliveira F.F."/>
            <person name="dos Santos T.C."/>
            <person name="Barros A.L."/>
            <person name="Soares M.A."/>
            <person name="de Oliveira L.M."/>
            <person name="Marini M.M."/>
            <person name="Villalobos-Duno H."/>
            <person name="Cunha M.M."/>
            <person name="de Hoog S."/>
            <person name="da Silveira J.F."/>
            <person name="Henrissat B."/>
            <person name="Nino-Vega G.A."/>
            <person name="Cisalpino P.S."/>
            <person name="Mora-Montes H.M."/>
            <person name="Almeida S.R."/>
            <person name="Stajich J.E."/>
            <person name="Lopes-Bezerra L.M."/>
            <person name="Vasconcelos A.T."/>
            <person name="Felipe M.S."/>
        </authorList>
    </citation>
    <scope>NUCLEOTIDE SEQUENCE [LARGE SCALE GENOMIC DNA]</scope>
    <source>
        <strain evidence="2 3">1099-18</strain>
    </source>
</reference>
<dbReference type="GeneID" id="27671743"/>
<proteinExistence type="predicted"/>
<organism evidence="2 3">
    <name type="scientific">Sporothrix schenckii 1099-18</name>
    <dbReference type="NCBI Taxonomy" id="1397361"/>
    <lineage>
        <taxon>Eukaryota</taxon>
        <taxon>Fungi</taxon>
        <taxon>Dikarya</taxon>
        <taxon>Ascomycota</taxon>
        <taxon>Pezizomycotina</taxon>
        <taxon>Sordariomycetes</taxon>
        <taxon>Sordariomycetidae</taxon>
        <taxon>Ophiostomatales</taxon>
        <taxon>Ophiostomataceae</taxon>
        <taxon>Sporothrix</taxon>
    </lineage>
</organism>
<dbReference type="RefSeq" id="XP_016587670.1">
    <property type="nucleotide sequence ID" value="XM_016736466.1"/>
</dbReference>
<gene>
    <name evidence="2" type="ORF">SPSK_09899</name>
</gene>
<dbReference type="AlphaFoldDB" id="A0A0F2M7F0"/>
<protein>
    <submittedName>
        <fullName evidence="2">Uncharacterized protein</fullName>
    </submittedName>
</protein>
<dbReference type="Proteomes" id="UP000033710">
    <property type="component" value="Unassembled WGS sequence"/>
</dbReference>
<evidence type="ECO:0000256" key="1">
    <source>
        <dbReference type="SAM" id="MobiDB-lite"/>
    </source>
</evidence>
<evidence type="ECO:0000313" key="3">
    <source>
        <dbReference type="Proteomes" id="UP000033710"/>
    </source>
</evidence>
<feature type="region of interest" description="Disordered" evidence="1">
    <location>
        <begin position="1"/>
        <end position="22"/>
    </location>
</feature>
<evidence type="ECO:0000313" key="2">
    <source>
        <dbReference type="EMBL" id="KJR84994.1"/>
    </source>
</evidence>
<feature type="compositionally biased region" description="Polar residues" evidence="1">
    <location>
        <begin position="1"/>
        <end position="12"/>
    </location>
</feature>
<dbReference type="VEuPathDB" id="FungiDB:SPSK_09899"/>
<sequence length="160" mass="17540">MKGAAPSTTGRQSVKGGKEITITRLTQEDKEELADSDVAAFVTLPKSLDKGRSQAFALLHDLLLRDKPKGLATLVPSPQNYLAAVFNTEQYMKKFCEKTNGKAFPYNNKNYGIIAVRFADALTQMSSAAGVSLPARGCWLKRDGEHMGMFSTTGSRQRHQ</sequence>